<proteinExistence type="predicted"/>
<gene>
    <name evidence="2" type="ORF">PR048_000073</name>
</gene>
<sequence>MEQSGNARAGGRDTPEETRRVTAPSGTIPKLENPGVPRRESNPMNPLSDWPCEALKTGLVSDWPLHVTECSLLAWPAAKSSYQGDDWRTASLCIYVTILDASRIYLSIPGRVTPVFPHVGIVPDNAAGRRVFSEISRFPRTLSGEICAALNIEVLRCDEGEERGWGNGRSPIKPRRPAASSGTIPTCGNTGVTPPGIEAGSPVSEASSLTTTPLRPPHKMSGEADLRFPADSPPATATNEQLDMCSAAVISTNYDLNQYDGLRIIYQQGSCGGLVVRLLASHQGETGSFPAGIAPGFSHSVGFLWDLSFPSPLHSGAAPYSSRFTPIGSQDIDVKSSPNLFTSLTHLIKAVSEFALSTYLCIPDPGSDVSPPPSLIGVRCIASGMWQFSQAFTSSLAYPGQYSDKASPAKQARTSPILSQGERRRESAALRADGPVIDCTALRLMDVLYCCCSWTLHGSVANIQTEKHTRPPKCSIYRLYLSIRAPCAVRRGLDPSLPHAGGMIDSRPDWRHSPSPLLPEESTTWEDEQDFSDIPFCATRVRRWTSAEEKHDIGGCETVADECVVQRGWTRGRGTQQVGFKAFNWDQCGGGEIEKLFKDPPFGYYLIKELSNRRNEGASSGTIRQNPE</sequence>
<reference evidence="2 3" key="1">
    <citation type="submission" date="2023-02" db="EMBL/GenBank/DDBJ databases">
        <title>LHISI_Scaffold_Assembly.</title>
        <authorList>
            <person name="Stuart O.P."/>
            <person name="Cleave R."/>
            <person name="Magrath M.J.L."/>
            <person name="Mikheyev A.S."/>
        </authorList>
    </citation>
    <scope>NUCLEOTIDE SEQUENCE [LARGE SCALE GENOMIC DNA]</scope>
    <source>
        <strain evidence="2">Daus_M_001</strain>
        <tissue evidence="2">Leg muscle</tissue>
    </source>
</reference>
<feature type="region of interest" description="Disordered" evidence="1">
    <location>
        <begin position="403"/>
        <end position="426"/>
    </location>
</feature>
<evidence type="ECO:0000256" key="1">
    <source>
        <dbReference type="SAM" id="MobiDB-lite"/>
    </source>
</evidence>
<evidence type="ECO:0000313" key="3">
    <source>
        <dbReference type="Proteomes" id="UP001159363"/>
    </source>
</evidence>
<name>A0ABQ9IDS4_9NEOP</name>
<accession>A0ABQ9IDS4</accession>
<feature type="region of interest" description="Disordered" evidence="1">
    <location>
        <begin position="1"/>
        <end position="47"/>
    </location>
</feature>
<comment type="caution">
    <text evidence="2">The sequence shown here is derived from an EMBL/GenBank/DDBJ whole genome shotgun (WGS) entry which is preliminary data.</text>
</comment>
<keyword evidence="3" id="KW-1185">Reference proteome</keyword>
<feature type="compositionally biased region" description="Polar residues" evidence="1">
    <location>
        <begin position="204"/>
        <end position="213"/>
    </location>
</feature>
<organism evidence="2 3">
    <name type="scientific">Dryococelus australis</name>
    <dbReference type="NCBI Taxonomy" id="614101"/>
    <lineage>
        <taxon>Eukaryota</taxon>
        <taxon>Metazoa</taxon>
        <taxon>Ecdysozoa</taxon>
        <taxon>Arthropoda</taxon>
        <taxon>Hexapoda</taxon>
        <taxon>Insecta</taxon>
        <taxon>Pterygota</taxon>
        <taxon>Neoptera</taxon>
        <taxon>Polyneoptera</taxon>
        <taxon>Phasmatodea</taxon>
        <taxon>Verophasmatodea</taxon>
        <taxon>Anareolatae</taxon>
        <taxon>Phasmatidae</taxon>
        <taxon>Eurycanthinae</taxon>
        <taxon>Dryococelus</taxon>
    </lineage>
</organism>
<feature type="compositionally biased region" description="Basic and acidic residues" evidence="1">
    <location>
        <begin position="10"/>
        <end position="20"/>
    </location>
</feature>
<evidence type="ECO:0000313" key="2">
    <source>
        <dbReference type="EMBL" id="KAJ8894766.1"/>
    </source>
</evidence>
<feature type="compositionally biased region" description="Polar residues" evidence="1">
    <location>
        <begin position="180"/>
        <end position="192"/>
    </location>
</feature>
<protein>
    <submittedName>
        <fullName evidence="2">Uncharacterized protein</fullName>
    </submittedName>
</protein>
<dbReference type="EMBL" id="JARBHB010000001">
    <property type="protein sequence ID" value="KAJ8894766.1"/>
    <property type="molecule type" value="Genomic_DNA"/>
</dbReference>
<dbReference type="Proteomes" id="UP001159363">
    <property type="component" value="Chromosome 1"/>
</dbReference>
<feature type="region of interest" description="Disordered" evidence="1">
    <location>
        <begin position="164"/>
        <end position="220"/>
    </location>
</feature>